<sequence>MGTCRYLRSGSGKSGSGFPRVTDPGHLRVNSCGTLEPVQKQPTKPAKTATKPATASKAPAKISGGASKSSTPAPARPYVYYSISWGHKGNQRLYYHFNYPSNPRKRNQDAISSAQESTPASNLCATKERAARSRTLPAIAVLEGSPEPPPAKKQRISKPAQTTNAQASSSTAAVKNSLAEVKGASQATTQEQKMRQSQ</sequence>
<dbReference type="Proteomes" id="UP000297245">
    <property type="component" value="Unassembled WGS sequence"/>
</dbReference>
<feature type="compositionally biased region" description="Polar residues" evidence="1">
    <location>
        <begin position="185"/>
        <end position="198"/>
    </location>
</feature>
<gene>
    <name evidence="2" type="ORF">K435DRAFT_811701</name>
</gene>
<reference evidence="2 3" key="1">
    <citation type="journal article" date="2019" name="Nat. Ecol. Evol.">
        <title>Megaphylogeny resolves global patterns of mushroom evolution.</title>
        <authorList>
            <person name="Varga T."/>
            <person name="Krizsan K."/>
            <person name="Foldi C."/>
            <person name="Dima B."/>
            <person name="Sanchez-Garcia M."/>
            <person name="Sanchez-Ramirez S."/>
            <person name="Szollosi G.J."/>
            <person name="Szarkandi J.G."/>
            <person name="Papp V."/>
            <person name="Albert L."/>
            <person name="Andreopoulos W."/>
            <person name="Angelini C."/>
            <person name="Antonin V."/>
            <person name="Barry K.W."/>
            <person name="Bougher N.L."/>
            <person name="Buchanan P."/>
            <person name="Buyck B."/>
            <person name="Bense V."/>
            <person name="Catcheside P."/>
            <person name="Chovatia M."/>
            <person name="Cooper J."/>
            <person name="Damon W."/>
            <person name="Desjardin D."/>
            <person name="Finy P."/>
            <person name="Geml J."/>
            <person name="Haridas S."/>
            <person name="Hughes K."/>
            <person name="Justo A."/>
            <person name="Karasinski D."/>
            <person name="Kautmanova I."/>
            <person name="Kiss B."/>
            <person name="Kocsube S."/>
            <person name="Kotiranta H."/>
            <person name="LaButti K.M."/>
            <person name="Lechner B.E."/>
            <person name="Liimatainen K."/>
            <person name="Lipzen A."/>
            <person name="Lukacs Z."/>
            <person name="Mihaltcheva S."/>
            <person name="Morgado L.N."/>
            <person name="Niskanen T."/>
            <person name="Noordeloos M.E."/>
            <person name="Ohm R.A."/>
            <person name="Ortiz-Santana B."/>
            <person name="Ovrebo C."/>
            <person name="Racz N."/>
            <person name="Riley R."/>
            <person name="Savchenko A."/>
            <person name="Shiryaev A."/>
            <person name="Soop K."/>
            <person name="Spirin V."/>
            <person name="Szebenyi C."/>
            <person name="Tomsovsky M."/>
            <person name="Tulloss R.E."/>
            <person name="Uehling J."/>
            <person name="Grigoriev I.V."/>
            <person name="Vagvolgyi C."/>
            <person name="Papp T."/>
            <person name="Martin F.M."/>
            <person name="Miettinen O."/>
            <person name="Hibbett D.S."/>
            <person name="Nagy L.G."/>
        </authorList>
    </citation>
    <scope>NUCLEOTIDE SEQUENCE [LARGE SCALE GENOMIC DNA]</scope>
    <source>
        <strain evidence="2 3">CBS 962.96</strain>
    </source>
</reference>
<accession>A0A4S8KRH8</accession>
<feature type="compositionally biased region" description="Low complexity" evidence="1">
    <location>
        <begin position="160"/>
        <end position="173"/>
    </location>
</feature>
<feature type="compositionally biased region" description="Polar residues" evidence="1">
    <location>
        <begin position="109"/>
        <end position="124"/>
    </location>
</feature>
<protein>
    <submittedName>
        <fullName evidence="2">Uncharacterized protein</fullName>
    </submittedName>
</protein>
<dbReference type="EMBL" id="ML180227">
    <property type="protein sequence ID" value="THU78263.1"/>
    <property type="molecule type" value="Genomic_DNA"/>
</dbReference>
<dbReference type="AlphaFoldDB" id="A0A4S8KRH8"/>
<keyword evidence="3" id="KW-1185">Reference proteome</keyword>
<feature type="compositionally biased region" description="Low complexity" evidence="1">
    <location>
        <begin position="40"/>
        <end position="61"/>
    </location>
</feature>
<feature type="region of interest" description="Disordered" evidence="1">
    <location>
        <begin position="94"/>
        <end position="198"/>
    </location>
</feature>
<proteinExistence type="predicted"/>
<name>A0A4S8KRH8_DENBC</name>
<evidence type="ECO:0000313" key="2">
    <source>
        <dbReference type="EMBL" id="THU78263.1"/>
    </source>
</evidence>
<feature type="region of interest" description="Disordered" evidence="1">
    <location>
        <begin position="1"/>
        <end position="75"/>
    </location>
</feature>
<evidence type="ECO:0000256" key="1">
    <source>
        <dbReference type="SAM" id="MobiDB-lite"/>
    </source>
</evidence>
<evidence type="ECO:0000313" key="3">
    <source>
        <dbReference type="Proteomes" id="UP000297245"/>
    </source>
</evidence>
<organism evidence="2 3">
    <name type="scientific">Dendrothele bispora (strain CBS 962.96)</name>
    <dbReference type="NCBI Taxonomy" id="1314807"/>
    <lineage>
        <taxon>Eukaryota</taxon>
        <taxon>Fungi</taxon>
        <taxon>Dikarya</taxon>
        <taxon>Basidiomycota</taxon>
        <taxon>Agaricomycotina</taxon>
        <taxon>Agaricomycetes</taxon>
        <taxon>Agaricomycetidae</taxon>
        <taxon>Agaricales</taxon>
        <taxon>Agaricales incertae sedis</taxon>
        <taxon>Dendrothele</taxon>
    </lineage>
</organism>